<dbReference type="SUPFAM" id="SSF57850">
    <property type="entry name" value="RING/U-box"/>
    <property type="match status" value="1"/>
</dbReference>
<evidence type="ECO:0000313" key="7">
    <source>
        <dbReference type="EMBL" id="RVW34994.1"/>
    </source>
</evidence>
<reference evidence="7 8" key="1">
    <citation type="journal article" date="2018" name="PLoS Genet.">
        <title>Population sequencing reveals clonal diversity and ancestral inbreeding in the grapevine cultivar Chardonnay.</title>
        <authorList>
            <person name="Roach M.J."/>
            <person name="Johnson D.L."/>
            <person name="Bohlmann J."/>
            <person name="van Vuuren H.J."/>
            <person name="Jones S.J."/>
            <person name="Pretorius I.S."/>
            <person name="Schmidt S.A."/>
            <person name="Borneman A.R."/>
        </authorList>
    </citation>
    <scope>NUCLEOTIDE SEQUENCE [LARGE SCALE GENOMIC DNA]</scope>
    <source>
        <strain evidence="8">cv. Chardonnay</strain>
        <tissue evidence="7">Leaf</tissue>
    </source>
</reference>
<feature type="domain" description="EF-hand" evidence="6">
    <location>
        <begin position="60"/>
        <end position="87"/>
    </location>
</feature>
<dbReference type="InterPro" id="IPR011992">
    <property type="entry name" value="EF-hand-dom_pair"/>
</dbReference>
<evidence type="ECO:0000256" key="1">
    <source>
        <dbReference type="ARBA" id="ARBA00022723"/>
    </source>
</evidence>
<feature type="region of interest" description="Disordered" evidence="5">
    <location>
        <begin position="159"/>
        <end position="213"/>
    </location>
</feature>
<evidence type="ECO:0000256" key="4">
    <source>
        <dbReference type="ARBA" id="ARBA00022837"/>
    </source>
</evidence>
<dbReference type="GO" id="GO:0008270">
    <property type="term" value="F:zinc ion binding"/>
    <property type="evidence" value="ECO:0007669"/>
    <property type="project" value="UniProtKB-KW"/>
</dbReference>
<organism evidence="7 8">
    <name type="scientific">Vitis vinifera</name>
    <name type="common">Grape</name>
    <dbReference type="NCBI Taxonomy" id="29760"/>
    <lineage>
        <taxon>Eukaryota</taxon>
        <taxon>Viridiplantae</taxon>
        <taxon>Streptophyta</taxon>
        <taxon>Embryophyta</taxon>
        <taxon>Tracheophyta</taxon>
        <taxon>Spermatophyta</taxon>
        <taxon>Magnoliopsida</taxon>
        <taxon>eudicotyledons</taxon>
        <taxon>Gunneridae</taxon>
        <taxon>Pentapetalae</taxon>
        <taxon>rosids</taxon>
        <taxon>Vitales</taxon>
        <taxon>Vitaceae</taxon>
        <taxon>Viteae</taxon>
        <taxon>Vitis</taxon>
    </lineage>
</organism>
<evidence type="ECO:0000313" key="8">
    <source>
        <dbReference type="Proteomes" id="UP000288805"/>
    </source>
</evidence>
<comment type="caution">
    <text evidence="7">The sequence shown here is derived from an EMBL/GenBank/DDBJ whole genome shotgun (WGS) entry which is preliminary data.</text>
</comment>
<evidence type="ECO:0000256" key="5">
    <source>
        <dbReference type="SAM" id="MobiDB-lite"/>
    </source>
</evidence>
<name>A0A438DHN8_VITVI</name>
<dbReference type="GO" id="GO:0005509">
    <property type="term" value="F:calcium ion binding"/>
    <property type="evidence" value="ECO:0007669"/>
    <property type="project" value="InterPro"/>
</dbReference>
<dbReference type="PROSITE" id="PS50222">
    <property type="entry name" value="EF_HAND_2"/>
    <property type="match status" value="2"/>
</dbReference>
<accession>A0A438DHN8</accession>
<feature type="compositionally biased region" description="Low complexity" evidence="5">
    <location>
        <begin position="159"/>
        <end position="197"/>
    </location>
</feature>
<keyword evidence="2" id="KW-0863">Zinc-finger</keyword>
<dbReference type="PROSITE" id="PS00018">
    <property type="entry name" value="EF_HAND_1"/>
    <property type="match status" value="1"/>
</dbReference>
<dbReference type="InterPro" id="IPR018247">
    <property type="entry name" value="EF_Hand_1_Ca_BS"/>
</dbReference>
<evidence type="ECO:0000256" key="3">
    <source>
        <dbReference type="ARBA" id="ARBA00022833"/>
    </source>
</evidence>
<dbReference type="EMBL" id="QGNW01001617">
    <property type="protein sequence ID" value="RVW34994.1"/>
    <property type="molecule type" value="Genomic_DNA"/>
</dbReference>
<dbReference type="Pfam" id="PF13499">
    <property type="entry name" value="EF-hand_7"/>
    <property type="match status" value="1"/>
</dbReference>
<dbReference type="SMART" id="SM00054">
    <property type="entry name" value="EFh"/>
    <property type="match status" value="2"/>
</dbReference>
<feature type="domain" description="EF-hand" evidence="6">
    <location>
        <begin position="18"/>
        <end position="53"/>
    </location>
</feature>
<dbReference type="InterPro" id="IPR001751">
    <property type="entry name" value="S100/CaBP7/8-like_CS"/>
</dbReference>
<dbReference type="InterPro" id="IPR043145">
    <property type="entry name" value="Znf_ZZ_sf"/>
</dbReference>
<protein>
    <recommendedName>
        <fullName evidence="6">EF-hand domain-containing protein</fullName>
    </recommendedName>
</protein>
<proteinExistence type="predicted"/>
<evidence type="ECO:0000256" key="2">
    <source>
        <dbReference type="ARBA" id="ARBA00022771"/>
    </source>
</evidence>
<dbReference type="PROSITE" id="PS00303">
    <property type="entry name" value="S100_CABP"/>
    <property type="match status" value="1"/>
</dbReference>
<dbReference type="CDD" id="cd00051">
    <property type="entry name" value="EFh"/>
    <property type="match status" value="1"/>
</dbReference>
<dbReference type="AlphaFoldDB" id="A0A438DHN8"/>
<evidence type="ECO:0000259" key="6">
    <source>
        <dbReference type="PROSITE" id="PS50222"/>
    </source>
</evidence>
<sequence length="239" mass="26397">MEEISEAALAYYENGSEEQKQLARDFFNSLDEDGNGTVDVHEFIKILGEEGHGLVNNSGFFQELDRDGNESLDFNEFLTLFYIIKSRSRPFCAGCGIFLKSLFFSCAKCHESSDETFDLCSACYRGKRFSHQHAAFLDNYTLLAHKRLITLGGKGLPNTSQAASSGTSSSNPKPPESKSATSSQSSSSAKPQKPQTKASARPNPKQFQEKRRQRLEAFNNGIDMGNYVSDVITGDCSIL</sequence>
<keyword evidence="1" id="KW-0479">Metal-binding</keyword>
<keyword evidence="3" id="KW-0862">Zinc</keyword>
<dbReference type="SUPFAM" id="SSF47473">
    <property type="entry name" value="EF-hand"/>
    <property type="match status" value="1"/>
</dbReference>
<dbReference type="Gene3D" id="3.30.60.90">
    <property type="match status" value="1"/>
</dbReference>
<dbReference type="Proteomes" id="UP000288805">
    <property type="component" value="Unassembled WGS sequence"/>
</dbReference>
<dbReference type="Gene3D" id="1.10.238.10">
    <property type="entry name" value="EF-hand"/>
    <property type="match status" value="1"/>
</dbReference>
<gene>
    <name evidence="7" type="ORF">CK203_092517</name>
</gene>
<keyword evidence="4" id="KW-0106">Calcium</keyword>
<dbReference type="InterPro" id="IPR002048">
    <property type="entry name" value="EF_hand_dom"/>
</dbReference>